<dbReference type="Gene3D" id="3.30.1380.20">
    <property type="entry name" value="Trafficking protein particle complex subunit 3"/>
    <property type="match status" value="1"/>
</dbReference>
<gene>
    <name evidence="1" type="ORF">G7058_11330</name>
</gene>
<dbReference type="SUPFAM" id="SSF111126">
    <property type="entry name" value="Ligand-binding domain in the NO signalling and Golgi transport"/>
    <property type="match status" value="1"/>
</dbReference>
<dbReference type="AlphaFoldDB" id="A0A6G7WK20"/>
<evidence type="ECO:0000313" key="2">
    <source>
        <dbReference type="Proteomes" id="UP000501830"/>
    </source>
</evidence>
<evidence type="ECO:0000313" key="1">
    <source>
        <dbReference type="EMBL" id="QIK52592.1"/>
    </source>
</evidence>
<dbReference type="GeneID" id="94553881"/>
<name>A0A6G7WK20_9LACT</name>
<protein>
    <submittedName>
        <fullName evidence="1">DUF2507 domain-containing protein</fullName>
    </submittedName>
</protein>
<dbReference type="InterPro" id="IPR019642">
    <property type="entry name" value="DUF2507"/>
</dbReference>
<proteinExistence type="predicted"/>
<dbReference type="InterPro" id="IPR024096">
    <property type="entry name" value="NO_sig/Golgi_transp_ligand-bd"/>
</dbReference>
<dbReference type="RefSeq" id="WP_166063626.1">
    <property type="nucleotide sequence ID" value="NZ_CP049889.1"/>
</dbReference>
<dbReference type="KEGG" id="jpo:G7058_11330"/>
<dbReference type="Pfam" id="PF10702">
    <property type="entry name" value="DUF2507"/>
    <property type="match status" value="1"/>
</dbReference>
<sequence>MSQDKRSELIDSPHFNYILIRDFLLTNILGDDTDEILYWSGKELARQFPLTEKDAVIDSFSHCGFGELILIKSEKDQNQYQLTGDLVSTRLLNPDVSFQLEAGYLAEQINHITGSSCEARVTITDKKEVLLVVTIE</sequence>
<accession>A0A6G7WK20</accession>
<keyword evidence="2" id="KW-1185">Reference proteome</keyword>
<dbReference type="Proteomes" id="UP000501830">
    <property type="component" value="Chromosome"/>
</dbReference>
<organism evidence="1 2">
    <name type="scientific">Jeotgalibaca porci</name>
    <dbReference type="NCBI Taxonomy" id="1868793"/>
    <lineage>
        <taxon>Bacteria</taxon>
        <taxon>Bacillati</taxon>
        <taxon>Bacillota</taxon>
        <taxon>Bacilli</taxon>
        <taxon>Lactobacillales</taxon>
        <taxon>Carnobacteriaceae</taxon>
        <taxon>Jeotgalibaca</taxon>
    </lineage>
</organism>
<reference evidence="1 2" key="1">
    <citation type="journal article" date="2017" name="Int. J. Syst. Evol. Microbiol.">
        <title>Jeotgalibaca porci sp. nov. and Jeotgalibaca arthritidis sp. nov., isolated from pigs, and emended description of the genus Jeotgalibaca.</title>
        <authorList>
            <person name="Zamora L."/>
            <person name="Perez-Sancho M."/>
            <person name="Dominguez L."/>
            <person name="Fernandez-Garayzabal J.F."/>
            <person name="Vela A.I."/>
        </authorList>
    </citation>
    <scope>NUCLEOTIDE SEQUENCE [LARGE SCALE GENOMIC DNA]</scope>
    <source>
        <strain evidence="1 2">CCUG 69148</strain>
    </source>
</reference>
<dbReference type="EMBL" id="CP049889">
    <property type="protein sequence ID" value="QIK52592.1"/>
    <property type="molecule type" value="Genomic_DNA"/>
</dbReference>